<reference evidence="1 2" key="1">
    <citation type="submission" date="2023-03" db="EMBL/GenBank/DDBJ databases">
        <title>Bacillus Genome Sequencing.</title>
        <authorList>
            <person name="Dunlap C."/>
        </authorList>
    </citation>
    <scope>NUCLEOTIDE SEQUENCE [LARGE SCALE GENOMIC DNA]</scope>
    <source>
        <strain evidence="1 2">BD-525</strain>
    </source>
</reference>
<name>A0ABU6GJ28_9BACL</name>
<gene>
    <name evidence="1" type="ORF">P4H66_07740</name>
</gene>
<accession>A0ABU6GJ28</accession>
<evidence type="ECO:0000313" key="2">
    <source>
        <dbReference type="Proteomes" id="UP001344632"/>
    </source>
</evidence>
<keyword evidence="2" id="KW-1185">Reference proteome</keyword>
<evidence type="ECO:0000313" key="1">
    <source>
        <dbReference type="EMBL" id="MEC0239749.1"/>
    </source>
</evidence>
<proteinExistence type="predicted"/>
<dbReference type="Pfam" id="PF09844">
    <property type="entry name" value="DUF2071"/>
    <property type="match status" value="1"/>
</dbReference>
<dbReference type="Proteomes" id="UP001344632">
    <property type="component" value="Unassembled WGS sequence"/>
</dbReference>
<dbReference type="PANTHER" id="PTHR39186">
    <property type="entry name" value="DUF2071 FAMILY PROTEIN"/>
    <property type="match status" value="1"/>
</dbReference>
<dbReference type="PANTHER" id="PTHR39186:SF1">
    <property type="entry name" value="DUF2071 DOMAIN-CONTAINING PROTEIN"/>
    <property type="match status" value="1"/>
</dbReference>
<dbReference type="SUPFAM" id="SSF160104">
    <property type="entry name" value="Acetoacetate decarboxylase-like"/>
    <property type="match status" value="1"/>
</dbReference>
<dbReference type="InterPro" id="IPR023375">
    <property type="entry name" value="ADC_dom_sf"/>
</dbReference>
<dbReference type="RefSeq" id="WP_326086987.1">
    <property type="nucleotide sequence ID" value="NZ_JARLKZ010000005.1"/>
</dbReference>
<protein>
    <submittedName>
        <fullName evidence="1">DUF2071 domain-containing protein</fullName>
    </submittedName>
</protein>
<comment type="caution">
    <text evidence="1">The sequence shown here is derived from an EMBL/GenBank/DDBJ whole genome shotgun (WGS) entry which is preliminary data.</text>
</comment>
<organism evidence="1 2">
    <name type="scientific">Paenibacillus dokdonensis</name>
    <dbReference type="NCBI Taxonomy" id="2567944"/>
    <lineage>
        <taxon>Bacteria</taxon>
        <taxon>Bacillati</taxon>
        <taxon>Bacillota</taxon>
        <taxon>Bacilli</taxon>
        <taxon>Bacillales</taxon>
        <taxon>Paenibacillaceae</taxon>
        <taxon>Paenibacillus</taxon>
    </lineage>
</organism>
<dbReference type="EMBL" id="JARLKZ010000005">
    <property type="protein sequence ID" value="MEC0239749.1"/>
    <property type="molecule type" value="Genomic_DNA"/>
</dbReference>
<sequence length="229" mass="26487">MKQVWNDLLFAHWPVNEDELLPHIPQGLELQTWEGKPWITAAPFYLSHLRLRGIPSLPFASHFLELNVRTYVMRKSKPGIFFLNLEASSRLAVAGARTFAHLPYHFADMSAQYENDKTTIHYASMRKQTNTDDTIFSGAYKPVGTSSYQAQPGSLLHWLTERYCLYTLNSSGQILIGEIHHLPWPLQEAELRLDTNTLTNYHGFPLKSDPTLISYTKKLEVFFWPFQKF</sequence>
<dbReference type="InterPro" id="IPR018644">
    <property type="entry name" value="DUF2071"/>
</dbReference>